<organism evidence="1 2">
    <name type="scientific">Rhodovibrio sodomensis</name>
    <dbReference type="NCBI Taxonomy" id="1088"/>
    <lineage>
        <taxon>Bacteria</taxon>
        <taxon>Pseudomonadati</taxon>
        <taxon>Pseudomonadota</taxon>
        <taxon>Alphaproteobacteria</taxon>
        <taxon>Rhodospirillales</taxon>
        <taxon>Rhodovibrionaceae</taxon>
        <taxon>Rhodovibrio</taxon>
    </lineage>
</organism>
<dbReference type="Proteomes" id="UP001296873">
    <property type="component" value="Unassembled WGS sequence"/>
</dbReference>
<dbReference type="NCBIfam" id="NF003818">
    <property type="entry name" value="PRK05409.1"/>
    <property type="match status" value="1"/>
</dbReference>
<comment type="caution">
    <text evidence="1">The sequence shown here is derived from an EMBL/GenBank/DDBJ whole genome shotgun (WGS) entry which is preliminary data.</text>
</comment>
<dbReference type="InterPro" id="IPR007801">
    <property type="entry name" value="MbnB/TglH/ChrH"/>
</dbReference>
<dbReference type="PANTHER" id="PTHR42194">
    <property type="entry name" value="UPF0276 PROTEIN HI_1600"/>
    <property type="match status" value="1"/>
</dbReference>
<dbReference type="Pfam" id="PF05114">
    <property type="entry name" value="MbnB_TglH_ChrH"/>
    <property type="match status" value="1"/>
</dbReference>
<dbReference type="SUPFAM" id="SSF51658">
    <property type="entry name" value="Xylose isomerase-like"/>
    <property type="match status" value="1"/>
</dbReference>
<evidence type="ECO:0000313" key="1">
    <source>
        <dbReference type="EMBL" id="MBK1671025.1"/>
    </source>
</evidence>
<accession>A0ABS1DKH7</accession>
<proteinExistence type="predicted"/>
<keyword evidence="2" id="KW-1185">Reference proteome</keyword>
<gene>
    <name evidence="1" type="ORF">CKO28_23745</name>
</gene>
<dbReference type="EMBL" id="NRRL01000137">
    <property type="protein sequence ID" value="MBK1671025.1"/>
    <property type="molecule type" value="Genomic_DNA"/>
</dbReference>
<dbReference type="InterPro" id="IPR036237">
    <property type="entry name" value="Xyl_isomerase-like_sf"/>
</dbReference>
<evidence type="ECO:0000313" key="2">
    <source>
        <dbReference type="Proteomes" id="UP001296873"/>
    </source>
</evidence>
<dbReference type="PANTHER" id="PTHR42194:SF1">
    <property type="entry name" value="UPF0276 PROTEIN HI_1600"/>
    <property type="match status" value="1"/>
</dbReference>
<protein>
    <submittedName>
        <fullName evidence="1">Uncharacterized protein</fullName>
    </submittedName>
</protein>
<name>A0ABS1DKH7_9PROT</name>
<sequence length="309" mass="33835">MTVRHVIADRRTTAGGPSAGLPAAAGMSLKPAYYREVLGLDDRDLWVEVHPENYMVEGGPRLAWLEAIRAERPLSFHGVGASLGGDEPLDQDHLAWLTALVDRFQPDSISEHATWSACNGHYLADLLPLPRTDEALAILCRHVEQFQEAIGRTILLENPSVYLPLAGDIPEPEFLAEAAKRTGCGLLLDVNNVYVSAHNVGYDPKRYLDAFDLDRVGEIHIAGHDADPNHGDALLIDTHAAPVRMGVWELLDYVLERAGPKPVLVERDAELPAFGTMLAECRAADRRIALNRDRADARDAQGAARLARA</sequence>
<reference evidence="1 2" key="1">
    <citation type="journal article" date="2020" name="Microorganisms">
        <title>Osmotic Adaptation and Compatible Solute Biosynthesis of Phototrophic Bacteria as Revealed from Genome Analyses.</title>
        <authorList>
            <person name="Imhoff J.F."/>
            <person name="Rahn T."/>
            <person name="Kunzel S."/>
            <person name="Keller A."/>
            <person name="Neulinger S.C."/>
        </authorList>
    </citation>
    <scope>NUCLEOTIDE SEQUENCE [LARGE SCALE GENOMIC DNA]</scope>
    <source>
        <strain evidence="1 2">DSM 9895</strain>
    </source>
</reference>
<dbReference type="Gene3D" id="3.20.20.150">
    <property type="entry name" value="Divalent-metal-dependent TIM barrel enzymes"/>
    <property type="match status" value="1"/>
</dbReference>